<organism evidence="3 4">
    <name type="scientific">Ureibacillus thermophilus</name>
    <dbReference type="NCBI Taxonomy" id="367743"/>
    <lineage>
        <taxon>Bacteria</taxon>
        <taxon>Bacillati</taxon>
        <taxon>Bacillota</taxon>
        <taxon>Bacilli</taxon>
        <taxon>Bacillales</taxon>
        <taxon>Caryophanaceae</taxon>
        <taxon>Ureibacillus</taxon>
    </lineage>
</organism>
<gene>
    <name evidence="3" type="ORF">DKZ56_09535</name>
</gene>
<dbReference type="InterPro" id="IPR050766">
    <property type="entry name" value="Bact_Lucif_Oxidored"/>
</dbReference>
<dbReference type="PANTHER" id="PTHR30137:SF6">
    <property type="entry name" value="LUCIFERASE-LIKE MONOOXYGENASE"/>
    <property type="match status" value="1"/>
</dbReference>
<dbReference type="Gene3D" id="3.20.20.30">
    <property type="entry name" value="Luciferase-like domain"/>
    <property type="match status" value="1"/>
</dbReference>
<evidence type="ECO:0000313" key="4">
    <source>
        <dbReference type="Proteomes" id="UP000291151"/>
    </source>
</evidence>
<evidence type="ECO:0000259" key="2">
    <source>
        <dbReference type="Pfam" id="PF00296"/>
    </source>
</evidence>
<dbReference type="InterPro" id="IPR011251">
    <property type="entry name" value="Luciferase-like_dom"/>
</dbReference>
<dbReference type="Proteomes" id="UP000291151">
    <property type="component" value="Chromosome"/>
</dbReference>
<evidence type="ECO:0000256" key="1">
    <source>
        <dbReference type="ARBA" id="ARBA00007789"/>
    </source>
</evidence>
<dbReference type="KEGG" id="uth:DKZ56_09535"/>
<dbReference type="CDD" id="cd00347">
    <property type="entry name" value="Flavin_utilizing_monoxygenases"/>
    <property type="match status" value="1"/>
</dbReference>
<comment type="similarity">
    <text evidence="1">To bacterial alkanal monooxygenase alpha and beta chains.</text>
</comment>
<dbReference type="NCBIfam" id="TIGR03558">
    <property type="entry name" value="oxido_grp_1"/>
    <property type="match status" value="1"/>
</dbReference>
<feature type="domain" description="Luciferase-like" evidence="2">
    <location>
        <begin position="11"/>
        <end position="289"/>
    </location>
</feature>
<protein>
    <submittedName>
        <fullName evidence="3">LLM class flavin-dependent oxidoreductase</fullName>
    </submittedName>
</protein>
<dbReference type="Pfam" id="PF00296">
    <property type="entry name" value="Bac_luciferase"/>
    <property type="match status" value="1"/>
</dbReference>
<dbReference type="FunFam" id="3.20.20.30:FF:000002">
    <property type="entry name" value="LLM class flavin-dependent oxidoreductase"/>
    <property type="match status" value="1"/>
</dbReference>
<keyword evidence="4" id="KW-1185">Reference proteome</keyword>
<dbReference type="AlphaFoldDB" id="A0A4P6UVT1"/>
<dbReference type="GO" id="GO:0005829">
    <property type="term" value="C:cytosol"/>
    <property type="evidence" value="ECO:0007669"/>
    <property type="project" value="TreeGrafter"/>
</dbReference>
<dbReference type="EMBL" id="CP036528">
    <property type="protein sequence ID" value="QBK26088.1"/>
    <property type="molecule type" value="Genomic_DNA"/>
</dbReference>
<dbReference type="RefSeq" id="WP_208649780.1">
    <property type="nucleotide sequence ID" value="NZ_CP036528.1"/>
</dbReference>
<dbReference type="GO" id="GO:0016705">
    <property type="term" value="F:oxidoreductase activity, acting on paired donors, with incorporation or reduction of molecular oxygen"/>
    <property type="evidence" value="ECO:0007669"/>
    <property type="project" value="InterPro"/>
</dbReference>
<evidence type="ECO:0000313" key="3">
    <source>
        <dbReference type="EMBL" id="QBK26088.1"/>
    </source>
</evidence>
<dbReference type="PANTHER" id="PTHR30137">
    <property type="entry name" value="LUCIFERASE-LIKE MONOOXYGENASE"/>
    <property type="match status" value="1"/>
</dbReference>
<dbReference type="InterPro" id="IPR036661">
    <property type="entry name" value="Luciferase-like_sf"/>
</dbReference>
<dbReference type="SUPFAM" id="SSF51679">
    <property type="entry name" value="Bacterial luciferase-like"/>
    <property type="match status" value="1"/>
</dbReference>
<reference evidence="3 4" key="1">
    <citation type="submission" date="2019-02" db="EMBL/GenBank/DDBJ databases">
        <title>Ureibacillus thermophilus.</title>
        <authorList>
            <person name="Sunny J.S."/>
            <person name="Natarajan A."/>
            <person name="Saleena L.M."/>
        </authorList>
    </citation>
    <scope>NUCLEOTIDE SEQUENCE [LARGE SCALE GENOMIC DNA]</scope>
    <source>
        <strain evidence="3 4">LM102</strain>
    </source>
</reference>
<accession>A0A4P6UVT1</accession>
<proteinExistence type="predicted"/>
<name>A0A4P6UVT1_9BACL</name>
<sequence length="329" mass="36934">MSPKFSVLDLAPVLEGETPADAFRHSRDLIQVAEKCGYYRYWVAEHHNMEGIASSATAVLICYLAGATNKIRVGAGGIMLPNHSPLVVAEQFGTLESMFPGRIDLGLGRAPGTDMLTARALRRDEAGAYQFDQLVDELMSYFEDEERAVIAVPGKGLNIPIWLLGSSLYSARLAGILGLPFAFASHFAPDLLDDAIDCYHRHFTPSEYLQSPYTMVSINAIVGETDEEGEFLASTLYQQFLRMIRGKKGKTPPPANMELLWNDYEKQQVMHTLKYTFAGSKETVFRKIMDFCSERNKPIDEIMVNCPIFDQKKRQQSLEYLAQVFKEHS</sequence>
<dbReference type="InterPro" id="IPR019949">
    <property type="entry name" value="CmoO-like"/>
</dbReference>